<evidence type="ECO:0000256" key="1">
    <source>
        <dbReference type="SAM" id="SignalP"/>
    </source>
</evidence>
<sequence>MPRRLVHLLCKRQLFPAMVLVLLTLVIGVSLALSAHANHSNCTWRRGPKSPAEYGYKPVSLSGPGTANSSALRSLGPQFCAAEHNLVDPVQSTMEWTCLGPNDRDVSVANWNMIGHLALEFATPCGDDGWFLNSYGICLGSSFALCLQPAQDCYYVDDEDDYIHLVQRQSVAQNAGHLVLVGSGVIDRQVSHGVNAPLLVLVQAIENCSRHLRAG</sequence>
<evidence type="ECO:0000313" key="2">
    <source>
        <dbReference type="EMBL" id="PWN26633.1"/>
    </source>
</evidence>
<keyword evidence="1" id="KW-0732">Signal</keyword>
<dbReference type="EMBL" id="KZ819671">
    <property type="protein sequence ID" value="PWN26633.1"/>
    <property type="molecule type" value="Genomic_DNA"/>
</dbReference>
<gene>
    <name evidence="2" type="ORF">BDZ90DRAFT_44700</name>
</gene>
<proteinExistence type="predicted"/>
<evidence type="ECO:0000313" key="3">
    <source>
        <dbReference type="Proteomes" id="UP000245884"/>
    </source>
</evidence>
<accession>A0A316URY3</accession>
<name>A0A316URY3_9BASI</name>
<reference evidence="2 3" key="1">
    <citation type="journal article" date="2018" name="Mol. Biol. Evol.">
        <title>Broad Genomic Sampling Reveals a Smut Pathogenic Ancestry of the Fungal Clade Ustilaginomycotina.</title>
        <authorList>
            <person name="Kijpornyongpan T."/>
            <person name="Mondo S.J."/>
            <person name="Barry K."/>
            <person name="Sandor L."/>
            <person name="Lee J."/>
            <person name="Lipzen A."/>
            <person name="Pangilinan J."/>
            <person name="LaButti K."/>
            <person name="Hainaut M."/>
            <person name="Henrissat B."/>
            <person name="Grigoriev I.V."/>
            <person name="Spatafora J.W."/>
            <person name="Aime M.C."/>
        </authorList>
    </citation>
    <scope>NUCLEOTIDE SEQUENCE [LARGE SCALE GENOMIC DNA]</scope>
    <source>
        <strain evidence="2 3">MCA 5214</strain>
    </source>
</reference>
<feature type="chain" id="PRO_5016233541" evidence="1">
    <location>
        <begin position="33"/>
        <end position="215"/>
    </location>
</feature>
<dbReference type="Proteomes" id="UP000245884">
    <property type="component" value="Unassembled WGS sequence"/>
</dbReference>
<keyword evidence="3" id="KW-1185">Reference proteome</keyword>
<dbReference type="RefSeq" id="XP_025361245.1">
    <property type="nucleotide sequence ID" value="XM_025509599.1"/>
</dbReference>
<protein>
    <submittedName>
        <fullName evidence="2">Uncharacterized protein</fullName>
    </submittedName>
</protein>
<feature type="signal peptide" evidence="1">
    <location>
        <begin position="1"/>
        <end position="32"/>
    </location>
</feature>
<dbReference type="AlphaFoldDB" id="A0A316URY3"/>
<organism evidence="2 3">
    <name type="scientific">Jaminaea rosea</name>
    <dbReference type="NCBI Taxonomy" id="1569628"/>
    <lineage>
        <taxon>Eukaryota</taxon>
        <taxon>Fungi</taxon>
        <taxon>Dikarya</taxon>
        <taxon>Basidiomycota</taxon>
        <taxon>Ustilaginomycotina</taxon>
        <taxon>Exobasidiomycetes</taxon>
        <taxon>Microstromatales</taxon>
        <taxon>Microstromatales incertae sedis</taxon>
        <taxon>Jaminaea</taxon>
    </lineage>
</organism>
<dbReference type="GeneID" id="37031422"/>